<feature type="domain" description="UspA" evidence="2">
    <location>
        <begin position="2"/>
        <end position="140"/>
    </location>
</feature>
<sequence>FDDSENAMRAVEFIADSFTREHKITLLSIIPDTAAICDMNSPSLTPYFISHQITFCALEDQKKELVNEALQNARELLLKAGFEEKNITIKMQTRKKGIARDIINEAHSGYDNIVLGRRGLSGIKEFVLGSISQKVLHSARDMSVIMVD</sequence>
<feature type="non-terminal residue" evidence="3">
    <location>
        <position position="1"/>
    </location>
</feature>
<dbReference type="InterPro" id="IPR006016">
    <property type="entry name" value="UspA"/>
</dbReference>
<evidence type="ECO:0000313" key="3">
    <source>
        <dbReference type="EMBL" id="GAH45018.1"/>
    </source>
</evidence>
<dbReference type="EMBL" id="BARU01006090">
    <property type="protein sequence ID" value="GAH45018.1"/>
    <property type="molecule type" value="Genomic_DNA"/>
</dbReference>
<evidence type="ECO:0000259" key="2">
    <source>
        <dbReference type="Pfam" id="PF00582"/>
    </source>
</evidence>
<dbReference type="PANTHER" id="PTHR46268">
    <property type="entry name" value="STRESS RESPONSE PROTEIN NHAX"/>
    <property type="match status" value="1"/>
</dbReference>
<proteinExistence type="inferred from homology"/>
<dbReference type="InterPro" id="IPR014729">
    <property type="entry name" value="Rossmann-like_a/b/a_fold"/>
</dbReference>
<comment type="caution">
    <text evidence="3">The sequence shown here is derived from an EMBL/GenBank/DDBJ whole genome shotgun (WGS) entry which is preliminary data.</text>
</comment>
<dbReference type="AlphaFoldDB" id="X1HIB0"/>
<protein>
    <recommendedName>
        <fullName evidence="2">UspA domain-containing protein</fullName>
    </recommendedName>
</protein>
<gene>
    <name evidence="3" type="ORF">S03H2_11966</name>
</gene>
<name>X1HIB0_9ZZZZ</name>
<organism evidence="3">
    <name type="scientific">marine sediment metagenome</name>
    <dbReference type="NCBI Taxonomy" id="412755"/>
    <lineage>
        <taxon>unclassified sequences</taxon>
        <taxon>metagenomes</taxon>
        <taxon>ecological metagenomes</taxon>
    </lineage>
</organism>
<dbReference type="CDD" id="cd00293">
    <property type="entry name" value="USP-like"/>
    <property type="match status" value="1"/>
</dbReference>
<comment type="similarity">
    <text evidence="1">Belongs to the universal stress protein A family.</text>
</comment>
<dbReference type="PANTHER" id="PTHR46268:SF6">
    <property type="entry name" value="UNIVERSAL STRESS PROTEIN UP12"/>
    <property type="match status" value="1"/>
</dbReference>
<dbReference type="SUPFAM" id="SSF52402">
    <property type="entry name" value="Adenine nucleotide alpha hydrolases-like"/>
    <property type="match status" value="1"/>
</dbReference>
<evidence type="ECO:0000256" key="1">
    <source>
        <dbReference type="ARBA" id="ARBA00008791"/>
    </source>
</evidence>
<dbReference type="Gene3D" id="3.40.50.620">
    <property type="entry name" value="HUPs"/>
    <property type="match status" value="1"/>
</dbReference>
<reference evidence="3" key="1">
    <citation type="journal article" date="2014" name="Front. Microbiol.">
        <title>High frequency of phylogenetically diverse reductive dehalogenase-homologous genes in deep subseafloor sedimentary metagenomes.</title>
        <authorList>
            <person name="Kawai M."/>
            <person name="Futagami T."/>
            <person name="Toyoda A."/>
            <person name="Takaki Y."/>
            <person name="Nishi S."/>
            <person name="Hori S."/>
            <person name="Arai W."/>
            <person name="Tsubouchi T."/>
            <person name="Morono Y."/>
            <person name="Uchiyama I."/>
            <person name="Ito T."/>
            <person name="Fujiyama A."/>
            <person name="Inagaki F."/>
            <person name="Takami H."/>
        </authorList>
    </citation>
    <scope>NUCLEOTIDE SEQUENCE</scope>
    <source>
        <strain evidence="3">Expedition CK06-06</strain>
    </source>
</reference>
<accession>X1HIB0</accession>
<dbReference type="Pfam" id="PF00582">
    <property type="entry name" value="Usp"/>
    <property type="match status" value="1"/>
</dbReference>